<accession>A0A4R1L9P5</accession>
<dbReference type="RefSeq" id="WP_131990529.1">
    <property type="nucleotide sequence ID" value="NZ_SMGK01000001.1"/>
</dbReference>
<dbReference type="EMBL" id="SMGK01000001">
    <property type="protein sequence ID" value="TCK75052.1"/>
    <property type="molecule type" value="Genomic_DNA"/>
</dbReference>
<comment type="caution">
    <text evidence="5">The sequence shown here is derived from an EMBL/GenBank/DDBJ whole genome shotgun (WGS) entry which is preliminary data.</text>
</comment>
<dbReference type="OrthoDB" id="4673451at2"/>
<keyword evidence="3" id="KW-0677">Repeat</keyword>
<evidence type="ECO:0000259" key="4">
    <source>
        <dbReference type="Pfam" id="PF13243"/>
    </source>
</evidence>
<dbReference type="GO" id="GO:0005811">
    <property type="term" value="C:lipid droplet"/>
    <property type="evidence" value="ECO:0007669"/>
    <property type="project" value="InterPro"/>
</dbReference>
<dbReference type="PANTHER" id="PTHR11764:SF20">
    <property type="entry name" value="LANOSTEROL SYNTHASE"/>
    <property type="match status" value="1"/>
</dbReference>
<evidence type="ECO:0000313" key="6">
    <source>
        <dbReference type="Proteomes" id="UP000295210"/>
    </source>
</evidence>
<dbReference type="SUPFAM" id="SSF48239">
    <property type="entry name" value="Terpenoid cyclases/Protein prenyltransferases"/>
    <property type="match status" value="1"/>
</dbReference>
<dbReference type="InterPro" id="IPR008930">
    <property type="entry name" value="Terpenoid_cyclase/PrenylTrfase"/>
</dbReference>
<organism evidence="5 6">
    <name type="scientific">Acidipila rosea</name>
    <dbReference type="NCBI Taxonomy" id="768535"/>
    <lineage>
        <taxon>Bacteria</taxon>
        <taxon>Pseudomonadati</taxon>
        <taxon>Acidobacteriota</taxon>
        <taxon>Terriglobia</taxon>
        <taxon>Terriglobales</taxon>
        <taxon>Acidobacteriaceae</taxon>
        <taxon>Acidipila</taxon>
    </lineage>
</organism>
<evidence type="ECO:0000256" key="2">
    <source>
        <dbReference type="ARBA" id="ARBA00009755"/>
    </source>
</evidence>
<dbReference type="InterPro" id="IPR018333">
    <property type="entry name" value="Squalene_cyclase"/>
</dbReference>
<name>A0A4R1L9P5_9BACT</name>
<gene>
    <name evidence="5" type="ORF">C7378_0031</name>
</gene>
<dbReference type="UniPathway" id="UPA00337"/>
<dbReference type="PANTHER" id="PTHR11764">
    <property type="entry name" value="TERPENE CYCLASE/MUTASE FAMILY MEMBER"/>
    <property type="match status" value="1"/>
</dbReference>
<comment type="pathway">
    <text evidence="1">Secondary metabolite biosynthesis; hopanoid biosynthesis.</text>
</comment>
<dbReference type="InterPro" id="IPR032696">
    <property type="entry name" value="SQ_cyclase_C"/>
</dbReference>
<dbReference type="GO" id="GO:0016866">
    <property type="term" value="F:intramolecular transferase activity"/>
    <property type="evidence" value="ECO:0007669"/>
    <property type="project" value="InterPro"/>
</dbReference>
<protein>
    <submittedName>
        <fullName evidence="5">Squalene-hopene cyclase-like protein</fullName>
    </submittedName>
</protein>
<dbReference type="Gene3D" id="1.50.10.20">
    <property type="match status" value="1"/>
</dbReference>
<keyword evidence="6" id="KW-1185">Reference proteome</keyword>
<evidence type="ECO:0000313" key="5">
    <source>
        <dbReference type="EMBL" id="TCK75052.1"/>
    </source>
</evidence>
<dbReference type="Pfam" id="PF13243">
    <property type="entry name" value="SQHop_cyclase_C"/>
    <property type="match status" value="1"/>
</dbReference>
<sequence length="736" mass="80962">MFTYQGQMSDSHLRAAVRVALAARGLEFEPAYFAAQSAAQWELGLTLRREIIADIPGGHSFDRLEDLEPDLWRRVPLIAGLGYRQTALFQSISSCPHLSHSDLERQAAILGGAFNLVITLVDHCIDERGAGESIFRVLNESVIKGIFASPGKAAVQLQLMARESQTLAEQFLLSLIALCCSYGENLLALTGNNEAWKNLGGVILLLLQSERELAAASWASPSEMRRMLPSVETKSALPSLACMHIACLAHAPSESEVDGALRATAERIGKLFWRIDDIVDLLKDWRSGSPNALLLPIADRLDREKRAYASDTDIYDEVEACAEEIASLAELGQHAIATGNDQLSGSPQEVKIFAWLLLAGWTGWRETHAAPRHVHHLGDAAARSSELALRYLMQQHDHGYEEATHYLHFPRLVDGRVRYETCPSILSHRAVIFDALLDGVDAGFRVSQSLLARDAMTILQCKHPDVRGGWSYIQQAPELPPDADDLGQVLQVLVRYGGQDLASICDEAIRLVLDGANDDGGFDTWILDPCGNSFADQKIRDYLPVMGGSGVHVEVVANLLYGLLLYDPQRYRHALHRAVHYLEGTQSAEGSWHSKWYAGPYYGTWRVISVLSRLAPASASLMHARRFLFASQRPNGGWGEHASDPLSTALALLSLCSSAMAPVEEVIARGVDYLVHSQGTEGWWPSCPWICFPTADGMVTHGSASATTAFCLKALIARQEFSVLQYQVELSKVTYE</sequence>
<dbReference type="AlphaFoldDB" id="A0A4R1L9P5"/>
<proteinExistence type="inferred from homology"/>
<comment type="similarity">
    <text evidence="2">Belongs to the terpene cyclase/mutase family.</text>
</comment>
<dbReference type="GO" id="GO:0016104">
    <property type="term" value="P:triterpenoid biosynthetic process"/>
    <property type="evidence" value="ECO:0007669"/>
    <property type="project" value="InterPro"/>
</dbReference>
<feature type="domain" description="Squalene cyclase C-terminal" evidence="4">
    <location>
        <begin position="460"/>
        <end position="685"/>
    </location>
</feature>
<reference evidence="5 6" key="1">
    <citation type="submission" date="2019-03" db="EMBL/GenBank/DDBJ databases">
        <title>Genomic Encyclopedia of Type Strains, Phase IV (KMG-IV): sequencing the most valuable type-strain genomes for metagenomic binning, comparative biology and taxonomic classification.</title>
        <authorList>
            <person name="Goeker M."/>
        </authorList>
    </citation>
    <scope>NUCLEOTIDE SEQUENCE [LARGE SCALE GENOMIC DNA]</scope>
    <source>
        <strain evidence="5 6">DSM 103428</strain>
    </source>
</reference>
<evidence type="ECO:0000256" key="1">
    <source>
        <dbReference type="ARBA" id="ARBA00004999"/>
    </source>
</evidence>
<evidence type="ECO:0000256" key="3">
    <source>
        <dbReference type="ARBA" id="ARBA00022737"/>
    </source>
</evidence>
<dbReference type="Proteomes" id="UP000295210">
    <property type="component" value="Unassembled WGS sequence"/>
</dbReference>